<organism evidence="2 3">
    <name type="scientific">Candidatus Desulfosporosinus infrequens</name>
    <dbReference type="NCBI Taxonomy" id="2043169"/>
    <lineage>
        <taxon>Bacteria</taxon>
        <taxon>Bacillati</taxon>
        <taxon>Bacillota</taxon>
        <taxon>Clostridia</taxon>
        <taxon>Eubacteriales</taxon>
        <taxon>Desulfitobacteriaceae</taxon>
        <taxon>Desulfosporosinus</taxon>
    </lineage>
</organism>
<accession>A0A2U3K485</accession>
<name>A0A2U3K485_9FIRM</name>
<dbReference type="InterPro" id="IPR038071">
    <property type="entry name" value="UROD/MetE-like_sf"/>
</dbReference>
<dbReference type="NCBIfam" id="NF004889">
    <property type="entry name" value="PRK06252.1"/>
    <property type="match status" value="1"/>
</dbReference>
<evidence type="ECO:0000313" key="2">
    <source>
        <dbReference type="EMBL" id="SPF34461.1"/>
    </source>
</evidence>
<gene>
    <name evidence="2" type="ORF">SBF1_1330006</name>
</gene>
<dbReference type="EMBL" id="OMOF01000039">
    <property type="protein sequence ID" value="SPF34461.1"/>
    <property type="molecule type" value="Genomic_DNA"/>
</dbReference>
<dbReference type="PANTHER" id="PTHR47099:SF1">
    <property type="entry name" value="METHYLCOBAMIDE:COM METHYLTRANSFERASE MTBA"/>
    <property type="match status" value="1"/>
</dbReference>
<dbReference type="GO" id="GO:0006779">
    <property type="term" value="P:porphyrin-containing compound biosynthetic process"/>
    <property type="evidence" value="ECO:0007669"/>
    <property type="project" value="InterPro"/>
</dbReference>
<dbReference type="PANTHER" id="PTHR47099">
    <property type="entry name" value="METHYLCOBAMIDE:COM METHYLTRANSFERASE MTBA"/>
    <property type="match status" value="1"/>
</dbReference>
<protein>
    <submittedName>
        <fullName evidence="2">Uroporphyrinogen decarboxylase family protein</fullName>
    </submittedName>
</protein>
<dbReference type="SUPFAM" id="SSF51726">
    <property type="entry name" value="UROD/MetE-like"/>
    <property type="match status" value="1"/>
</dbReference>
<dbReference type="AlphaFoldDB" id="A0A2U3K485"/>
<dbReference type="PROSITE" id="PS51257">
    <property type="entry name" value="PROKAR_LIPOPROTEIN"/>
    <property type="match status" value="1"/>
</dbReference>
<feature type="domain" description="Uroporphyrinogen decarboxylase (URO-D)" evidence="1">
    <location>
        <begin position="3"/>
        <end position="330"/>
    </location>
</feature>
<reference evidence="3" key="1">
    <citation type="submission" date="2018-02" db="EMBL/GenBank/DDBJ databases">
        <authorList>
            <person name="Hausmann B."/>
        </authorList>
    </citation>
    <scope>NUCLEOTIDE SEQUENCE [LARGE SCALE GENOMIC DNA]</scope>
    <source>
        <strain evidence="3">Peat soil MAG SbF1</strain>
    </source>
</reference>
<sequence>MNEKKRLLSVLKGDRVDRPPVICPGGMMSACVTEVSDQVGGGHHSGTKAMVSAARKINELIGFENYGVPFCLTSEVEALGASVNIGDNQIEPRITQYNDEPLEVIMENYSAADVTTGRMGVVLEAIRELRNSRVPVIGNVSGHISTASSVVDPLEIFKMLRREPERAARFLAFINDYLVRYALEMVKAGADVISISDPTATGEILGPRNFQKFAVPYYHKIISALHKEGIPVILHICGNASNILESLNEVKANALSFDSIVNMKNARVGLKTGLMGNVSTQLLHTGEREKIVSITRNALHSEVDIVAPACGLSMATSIGNLTAMTNYVKEGSYN</sequence>
<dbReference type="Proteomes" id="UP000238916">
    <property type="component" value="Unassembled WGS sequence"/>
</dbReference>
<dbReference type="Gene3D" id="3.20.20.210">
    <property type="match status" value="1"/>
</dbReference>
<dbReference type="GO" id="GO:0004853">
    <property type="term" value="F:uroporphyrinogen decarboxylase activity"/>
    <property type="evidence" value="ECO:0007669"/>
    <property type="project" value="InterPro"/>
</dbReference>
<evidence type="ECO:0000313" key="3">
    <source>
        <dbReference type="Proteomes" id="UP000238916"/>
    </source>
</evidence>
<proteinExistence type="predicted"/>
<dbReference type="OrthoDB" id="8452307at2"/>
<dbReference type="InterPro" id="IPR052024">
    <property type="entry name" value="Methanogen_methyltrans"/>
</dbReference>
<evidence type="ECO:0000259" key="1">
    <source>
        <dbReference type="Pfam" id="PF01208"/>
    </source>
</evidence>
<dbReference type="InterPro" id="IPR000257">
    <property type="entry name" value="Uroporphyrinogen_deCOase"/>
</dbReference>
<dbReference type="Pfam" id="PF01208">
    <property type="entry name" value="URO-D"/>
    <property type="match status" value="1"/>
</dbReference>